<name>A0A645FF31_9ZZZZ</name>
<reference evidence="3" key="1">
    <citation type="submission" date="2019-08" db="EMBL/GenBank/DDBJ databases">
        <authorList>
            <person name="Kucharzyk K."/>
            <person name="Murdoch R.W."/>
            <person name="Higgins S."/>
            <person name="Loffler F."/>
        </authorList>
    </citation>
    <scope>NUCLEOTIDE SEQUENCE</scope>
</reference>
<evidence type="ECO:0000313" key="3">
    <source>
        <dbReference type="EMBL" id="MPN10993.1"/>
    </source>
</evidence>
<sequence>MEFLKETGLLGKNLVGAHCIYTTDSDIKLLAESGTHMAHCTEGLGRHSEFPPTKKMFDAGVHIVLGTDWLTMDPWTNMRMGIALNRQHGVDFETAGALSMLRRSTIEPARALGLGEAIGSLEVGKQADLILMDLSGPNLTPLFHDPVVTLVYNANRYDVCDVMVAGHFTVRGRKLQTMDEKEIMKNGQKTAMQVYERHTGTRF</sequence>
<protein>
    <submittedName>
        <fullName evidence="3">Atrazine chlorohydrolase</fullName>
        <ecNumber evidence="3">3.8.1.8</ecNumber>
    </submittedName>
</protein>
<dbReference type="GO" id="GO:0016810">
    <property type="term" value="F:hydrolase activity, acting on carbon-nitrogen (but not peptide) bonds"/>
    <property type="evidence" value="ECO:0007669"/>
    <property type="project" value="InterPro"/>
</dbReference>
<dbReference type="SUPFAM" id="SSF51556">
    <property type="entry name" value="Metallo-dependent hydrolases"/>
    <property type="match status" value="1"/>
</dbReference>
<dbReference type="InterPro" id="IPR011059">
    <property type="entry name" value="Metal-dep_hydrolase_composite"/>
</dbReference>
<dbReference type="InterPro" id="IPR006680">
    <property type="entry name" value="Amidohydro-rel"/>
</dbReference>
<dbReference type="Gene3D" id="2.30.40.10">
    <property type="entry name" value="Urease, subunit C, domain 1"/>
    <property type="match status" value="1"/>
</dbReference>
<keyword evidence="1 3" id="KW-0378">Hydrolase</keyword>
<dbReference type="GO" id="GO:0018788">
    <property type="term" value="F:atrazine chlorohydrolase activity"/>
    <property type="evidence" value="ECO:0007669"/>
    <property type="project" value="UniProtKB-EC"/>
</dbReference>
<comment type="caution">
    <text evidence="3">The sequence shown here is derived from an EMBL/GenBank/DDBJ whole genome shotgun (WGS) entry which is preliminary data.</text>
</comment>
<dbReference type="InterPro" id="IPR032466">
    <property type="entry name" value="Metal_Hydrolase"/>
</dbReference>
<dbReference type="Gene3D" id="3.20.20.140">
    <property type="entry name" value="Metal-dependent hydrolases"/>
    <property type="match status" value="1"/>
</dbReference>
<accession>A0A645FF31</accession>
<gene>
    <name evidence="3" type="primary">atzA_8</name>
    <name evidence="3" type="ORF">SDC9_158291</name>
</gene>
<dbReference type="SUPFAM" id="SSF51338">
    <property type="entry name" value="Composite domain of metallo-dependent hydrolases"/>
    <property type="match status" value="1"/>
</dbReference>
<proteinExistence type="predicted"/>
<dbReference type="PANTHER" id="PTHR43794">
    <property type="entry name" value="AMINOHYDROLASE SSNA-RELATED"/>
    <property type="match status" value="1"/>
</dbReference>
<dbReference type="EMBL" id="VSSQ01057182">
    <property type="protein sequence ID" value="MPN10993.1"/>
    <property type="molecule type" value="Genomic_DNA"/>
</dbReference>
<evidence type="ECO:0000259" key="2">
    <source>
        <dbReference type="Pfam" id="PF01979"/>
    </source>
</evidence>
<dbReference type="InterPro" id="IPR050287">
    <property type="entry name" value="MTA/SAH_deaminase"/>
</dbReference>
<dbReference type="EC" id="3.8.1.8" evidence="3"/>
<feature type="domain" description="Amidohydrolase-related" evidence="2">
    <location>
        <begin position="2"/>
        <end position="167"/>
    </location>
</feature>
<dbReference type="Pfam" id="PF01979">
    <property type="entry name" value="Amidohydro_1"/>
    <property type="match status" value="1"/>
</dbReference>
<dbReference type="PANTHER" id="PTHR43794:SF11">
    <property type="entry name" value="AMIDOHYDROLASE-RELATED DOMAIN-CONTAINING PROTEIN"/>
    <property type="match status" value="1"/>
</dbReference>
<evidence type="ECO:0000256" key="1">
    <source>
        <dbReference type="ARBA" id="ARBA00022801"/>
    </source>
</evidence>
<dbReference type="AlphaFoldDB" id="A0A645FF31"/>
<organism evidence="3">
    <name type="scientific">bioreactor metagenome</name>
    <dbReference type="NCBI Taxonomy" id="1076179"/>
    <lineage>
        <taxon>unclassified sequences</taxon>
        <taxon>metagenomes</taxon>
        <taxon>ecological metagenomes</taxon>
    </lineage>
</organism>